<sequence>MEDEERKTKQSPYFPSYLYSPLTGRGQRPHSFNKATRVTQHNTHCSSGPSNSSVKEKEKLILKDRLSNRIHQFFNTTLNPEQFDKYLKTYREPAPQVKTSK</sequence>
<evidence type="ECO:0000313" key="2">
    <source>
        <dbReference type="EMBL" id="MPC13011.1"/>
    </source>
</evidence>
<gene>
    <name evidence="2" type="ORF">E2C01_005729</name>
</gene>
<keyword evidence="3" id="KW-1185">Reference proteome</keyword>
<proteinExistence type="predicted"/>
<organism evidence="2 3">
    <name type="scientific">Portunus trituberculatus</name>
    <name type="common">Swimming crab</name>
    <name type="synonym">Neptunus trituberculatus</name>
    <dbReference type="NCBI Taxonomy" id="210409"/>
    <lineage>
        <taxon>Eukaryota</taxon>
        <taxon>Metazoa</taxon>
        <taxon>Ecdysozoa</taxon>
        <taxon>Arthropoda</taxon>
        <taxon>Crustacea</taxon>
        <taxon>Multicrustacea</taxon>
        <taxon>Malacostraca</taxon>
        <taxon>Eumalacostraca</taxon>
        <taxon>Eucarida</taxon>
        <taxon>Decapoda</taxon>
        <taxon>Pleocyemata</taxon>
        <taxon>Brachyura</taxon>
        <taxon>Eubrachyura</taxon>
        <taxon>Portunoidea</taxon>
        <taxon>Portunidae</taxon>
        <taxon>Portuninae</taxon>
        <taxon>Portunus</taxon>
    </lineage>
</organism>
<dbReference type="AlphaFoldDB" id="A0A5B7CVT4"/>
<name>A0A5B7CVT4_PORTR</name>
<dbReference type="Proteomes" id="UP000324222">
    <property type="component" value="Unassembled WGS sequence"/>
</dbReference>
<feature type="compositionally biased region" description="Polar residues" evidence="1">
    <location>
        <begin position="33"/>
        <end position="53"/>
    </location>
</feature>
<comment type="caution">
    <text evidence="2">The sequence shown here is derived from an EMBL/GenBank/DDBJ whole genome shotgun (WGS) entry which is preliminary data.</text>
</comment>
<evidence type="ECO:0000256" key="1">
    <source>
        <dbReference type="SAM" id="MobiDB-lite"/>
    </source>
</evidence>
<reference evidence="2 3" key="1">
    <citation type="submission" date="2019-05" db="EMBL/GenBank/DDBJ databases">
        <title>Another draft genome of Portunus trituberculatus and its Hox gene families provides insights of decapod evolution.</title>
        <authorList>
            <person name="Jeong J.-H."/>
            <person name="Song I."/>
            <person name="Kim S."/>
            <person name="Choi T."/>
            <person name="Kim D."/>
            <person name="Ryu S."/>
            <person name="Kim W."/>
        </authorList>
    </citation>
    <scope>NUCLEOTIDE SEQUENCE [LARGE SCALE GENOMIC DNA]</scope>
    <source>
        <tissue evidence="2">Muscle</tissue>
    </source>
</reference>
<accession>A0A5B7CVT4</accession>
<dbReference type="OrthoDB" id="6370186at2759"/>
<protein>
    <submittedName>
        <fullName evidence="2">Uncharacterized protein</fullName>
    </submittedName>
</protein>
<evidence type="ECO:0000313" key="3">
    <source>
        <dbReference type="Proteomes" id="UP000324222"/>
    </source>
</evidence>
<feature type="region of interest" description="Disordered" evidence="1">
    <location>
        <begin position="1"/>
        <end position="56"/>
    </location>
</feature>
<dbReference type="EMBL" id="VSRR010000252">
    <property type="protein sequence ID" value="MPC13011.1"/>
    <property type="molecule type" value="Genomic_DNA"/>
</dbReference>